<evidence type="ECO:0000313" key="2">
    <source>
        <dbReference type="Proteomes" id="UP000789920"/>
    </source>
</evidence>
<reference evidence="1" key="1">
    <citation type="submission" date="2021-06" db="EMBL/GenBank/DDBJ databases">
        <authorList>
            <person name="Kallberg Y."/>
            <person name="Tangrot J."/>
            <person name="Rosling A."/>
        </authorList>
    </citation>
    <scope>NUCLEOTIDE SEQUENCE</scope>
    <source>
        <strain evidence="1">MA461A</strain>
    </source>
</reference>
<accession>A0ACA9PY97</accession>
<organism evidence="1 2">
    <name type="scientific">Racocetra persica</name>
    <dbReference type="NCBI Taxonomy" id="160502"/>
    <lineage>
        <taxon>Eukaryota</taxon>
        <taxon>Fungi</taxon>
        <taxon>Fungi incertae sedis</taxon>
        <taxon>Mucoromycota</taxon>
        <taxon>Glomeromycotina</taxon>
        <taxon>Glomeromycetes</taxon>
        <taxon>Diversisporales</taxon>
        <taxon>Gigasporaceae</taxon>
        <taxon>Racocetra</taxon>
    </lineage>
</organism>
<dbReference type="EMBL" id="CAJVQC010024730">
    <property type="protein sequence ID" value="CAG8727573.1"/>
    <property type="molecule type" value="Genomic_DNA"/>
</dbReference>
<protein>
    <submittedName>
        <fullName evidence="1">9768_t:CDS:1</fullName>
    </submittedName>
</protein>
<name>A0ACA9PY97_9GLOM</name>
<evidence type="ECO:0000313" key="1">
    <source>
        <dbReference type="EMBL" id="CAG8727573.1"/>
    </source>
</evidence>
<dbReference type="Proteomes" id="UP000789920">
    <property type="component" value="Unassembled WGS sequence"/>
</dbReference>
<keyword evidence="2" id="KW-1185">Reference proteome</keyword>
<comment type="caution">
    <text evidence="1">The sequence shown here is derived from an EMBL/GenBank/DDBJ whole genome shotgun (WGS) entry which is preliminary data.</text>
</comment>
<feature type="non-terminal residue" evidence="1">
    <location>
        <position position="179"/>
    </location>
</feature>
<sequence length="179" mass="21748">MTRYQTRKHVKSNNSNLEDNLKKFLDEHIKFLQRDKRHVEKFFRINRIQGEDLKEKLNELQKIIVERESFKDKLNLYQITTEKSTKLIRKLHAEKQEFSNQIQQLKSENDDLKLQIDSFKQYLQYQSMLDSRTIENLQHDVNILESREEIFIEELQNRARLRREDVFVIHDDDNDNGLG</sequence>
<proteinExistence type="predicted"/>
<gene>
    <name evidence="1" type="ORF">RPERSI_LOCUS11838</name>
</gene>